<dbReference type="AlphaFoldDB" id="A0AAD5WND5"/>
<keyword evidence="2" id="KW-0479">Metal-binding</keyword>
<feature type="domain" description="Radical SAM core" evidence="5">
    <location>
        <begin position="130"/>
        <end position="263"/>
    </location>
</feature>
<evidence type="ECO:0000259" key="5">
    <source>
        <dbReference type="Pfam" id="PF04055"/>
    </source>
</evidence>
<name>A0AAD5WND5_9PEZI</name>
<evidence type="ECO:0000256" key="4">
    <source>
        <dbReference type="ARBA" id="ARBA00023014"/>
    </source>
</evidence>
<organism evidence="6 7">
    <name type="scientific">Zalerion maritima</name>
    <dbReference type="NCBI Taxonomy" id="339359"/>
    <lineage>
        <taxon>Eukaryota</taxon>
        <taxon>Fungi</taxon>
        <taxon>Dikarya</taxon>
        <taxon>Ascomycota</taxon>
        <taxon>Pezizomycotina</taxon>
        <taxon>Sordariomycetes</taxon>
        <taxon>Lulworthiomycetidae</taxon>
        <taxon>Lulworthiales</taxon>
        <taxon>Lulworthiaceae</taxon>
        <taxon>Zalerion</taxon>
    </lineage>
</organism>
<protein>
    <submittedName>
        <fullName evidence="6">Radical SAM superfamily protein</fullName>
    </submittedName>
</protein>
<proteinExistence type="predicted"/>
<sequence>MNVLSPQLLALSAFPAISSRACLMLPFRPQLVRGQPRHGQPRRLHLAPPFLLDDPYVPRYQTLTGADLARKRSAAHSHLTACNLCPRRCNVNRYEKVGVCLIGEKAKVNVIAPHFGEEPCVQGHNGSGSVFSSGCSLKCTFCQNHDISHVPNGRDLTPEELAEWYVKLQDVGNVHNINLVTPEHVVPQVALSIMAAKEMGLKVPVVYNTSSYDGMDSLKLMDGLVDIYLADFKTWTAATSKRLLKGEDYPETARESVLEMQRQVGDLCFTGDGIAKRGLLVRHLVMPGYVDEGEQIMRWLGEEVSRDVFVHVMEQYRPAANVGKPMRNPKQEDAEERKAVRQQGSYHTLGIEDGKKALYIVTIVVNEKPSVKETIVNIMGSTAGVHLPQLLHDSNVVKPPSRPSIQVPETLISRTRQFTGSPRGRSLALPTLRRWRRLSFKEQTSRWVGITMANVSNAILVVHQFILNMLGKACHDQKVRQKLWRSLVADLLDVYQRSLARAEFLLALKKIAAEDPRTAGRSEELNKDIDGWKRQSDPHYMSFLRRHHGTLQCYPSYRRPIIEGEKEWRITAAEPIGLKFRECTDHWLRVGSGKSSNAGNDYHTFEKFSGTGSEVPSKMKPPSAGLWSVVSFFLLIEKP</sequence>
<comment type="caution">
    <text evidence="6">The sequence shown here is derived from an EMBL/GenBank/DDBJ whole genome shotgun (WGS) entry which is preliminary data.</text>
</comment>
<dbReference type="PANTHER" id="PTHR43075">
    <property type="entry name" value="FORMATE LYASE ACTIVATING ENZYME, PUTATIVE (AFU_ORTHOLOGUE AFUA_2G15630)-RELATED"/>
    <property type="match status" value="1"/>
</dbReference>
<dbReference type="Pfam" id="PF04055">
    <property type="entry name" value="Radical_SAM"/>
    <property type="match status" value="1"/>
</dbReference>
<evidence type="ECO:0000313" key="7">
    <source>
        <dbReference type="Proteomes" id="UP001201980"/>
    </source>
</evidence>
<dbReference type="EMBL" id="JAKWBI020000407">
    <property type="protein sequence ID" value="KAJ2895382.1"/>
    <property type="molecule type" value="Genomic_DNA"/>
</dbReference>
<evidence type="ECO:0000256" key="1">
    <source>
        <dbReference type="ARBA" id="ARBA00022691"/>
    </source>
</evidence>
<dbReference type="SUPFAM" id="SSF102114">
    <property type="entry name" value="Radical SAM enzymes"/>
    <property type="match status" value="1"/>
</dbReference>
<gene>
    <name evidence="6" type="ORF">MKZ38_006613</name>
</gene>
<accession>A0AAD5WND5</accession>
<dbReference type="GO" id="GO:0051536">
    <property type="term" value="F:iron-sulfur cluster binding"/>
    <property type="evidence" value="ECO:0007669"/>
    <property type="project" value="UniProtKB-KW"/>
</dbReference>
<dbReference type="Gene3D" id="3.20.20.70">
    <property type="entry name" value="Aldolase class I"/>
    <property type="match status" value="1"/>
</dbReference>
<evidence type="ECO:0000313" key="6">
    <source>
        <dbReference type="EMBL" id="KAJ2895382.1"/>
    </source>
</evidence>
<dbReference type="InterPro" id="IPR007197">
    <property type="entry name" value="rSAM"/>
</dbReference>
<keyword evidence="4" id="KW-0411">Iron-sulfur</keyword>
<dbReference type="InterPro" id="IPR058240">
    <property type="entry name" value="rSAM_sf"/>
</dbReference>
<dbReference type="Proteomes" id="UP001201980">
    <property type="component" value="Unassembled WGS sequence"/>
</dbReference>
<keyword evidence="7" id="KW-1185">Reference proteome</keyword>
<keyword evidence="3" id="KW-0408">Iron</keyword>
<evidence type="ECO:0000256" key="2">
    <source>
        <dbReference type="ARBA" id="ARBA00022723"/>
    </source>
</evidence>
<dbReference type="GO" id="GO:0046872">
    <property type="term" value="F:metal ion binding"/>
    <property type="evidence" value="ECO:0007669"/>
    <property type="project" value="UniProtKB-KW"/>
</dbReference>
<evidence type="ECO:0000256" key="3">
    <source>
        <dbReference type="ARBA" id="ARBA00023004"/>
    </source>
</evidence>
<dbReference type="GO" id="GO:0003824">
    <property type="term" value="F:catalytic activity"/>
    <property type="evidence" value="ECO:0007669"/>
    <property type="project" value="InterPro"/>
</dbReference>
<dbReference type="SFLD" id="SFLDS00029">
    <property type="entry name" value="Radical_SAM"/>
    <property type="match status" value="1"/>
</dbReference>
<dbReference type="SFLD" id="SFLDG01099">
    <property type="entry name" value="Uncharacterised_Radical_SAM_Su"/>
    <property type="match status" value="1"/>
</dbReference>
<dbReference type="InterPro" id="IPR013785">
    <property type="entry name" value="Aldolase_TIM"/>
</dbReference>
<reference evidence="6" key="1">
    <citation type="submission" date="2022-07" db="EMBL/GenBank/DDBJ databases">
        <title>Draft genome sequence of Zalerion maritima ATCC 34329, a (micro)plastics degrading marine fungus.</title>
        <authorList>
            <person name="Paco A."/>
            <person name="Goncalves M.F.M."/>
            <person name="Rocha-Santos T.A.P."/>
            <person name="Alves A."/>
        </authorList>
    </citation>
    <scope>NUCLEOTIDE SEQUENCE</scope>
    <source>
        <strain evidence="6">ATCC 34329</strain>
    </source>
</reference>
<dbReference type="InterPro" id="IPR040085">
    <property type="entry name" value="MJ0674-like"/>
</dbReference>
<dbReference type="PANTHER" id="PTHR43075:SF1">
    <property type="entry name" value="FORMATE LYASE ACTIVATING ENZYME, PUTATIVE (AFU_ORTHOLOGUE AFUA_2G15630)-RELATED"/>
    <property type="match status" value="1"/>
</dbReference>
<keyword evidence="1" id="KW-0949">S-adenosyl-L-methionine</keyword>